<organism evidence="1 2">
    <name type="scientific">Thalassotalea piscium</name>
    <dbReference type="NCBI Taxonomy" id="1230533"/>
    <lineage>
        <taxon>Bacteria</taxon>
        <taxon>Pseudomonadati</taxon>
        <taxon>Pseudomonadota</taxon>
        <taxon>Gammaproteobacteria</taxon>
        <taxon>Alteromonadales</taxon>
        <taxon>Colwelliaceae</taxon>
        <taxon>Thalassotalea</taxon>
    </lineage>
</organism>
<accession>A0A7X0TUU8</accession>
<dbReference type="RefSeq" id="WP_184426199.1">
    <property type="nucleotide sequence ID" value="NZ_BAABLB010000034.1"/>
</dbReference>
<gene>
    <name evidence="1" type="ORF">HNQ55_003305</name>
</gene>
<dbReference type="Proteomes" id="UP000537141">
    <property type="component" value="Unassembled WGS sequence"/>
</dbReference>
<dbReference type="AlphaFoldDB" id="A0A7X0TUU8"/>
<dbReference type="EMBL" id="JACHHU010000036">
    <property type="protein sequence ID" value="MBB6544772.1"/>
    <property type="molecule type" value="Genomic_DNA"/>
</dbReference>
<evidence type="ECO:0000313" key="1">
    <source>
        <dbReference type="EMBL" id="MBB6544772.1"/>
    </source>
</evidence>
<protein>
    <submittedName>
        <fullName evidence="1">Uncharacterized protein</fullName>
    </submittedName>
</protein>
<keyword evidence="2" id="KW-1185">Reference proteome</keyword>
<reference evidence="1 2" key="1">
    <citation type="submission" date="2020-08" db="EMBL/GenBank/DDBJ databases">
        <title>Genomic Encyclopedia of Type Strains, Phase IV (KMG-IV): sequencing the most valuable type-strain genomes for metagenomic binning, comparative biology and taxonomic classification.</title>
        <authorList>
            <person name="Goeker M."/>
        </authorList>
    </citation>
    <scope>NUCLEOTIDE SEQUENCE [LARGE SCALE GENOMIC DNA]</scope>
    <source>
        <strain evidence="1 2">DSM 26287</strain>
    </source>
</reference>
<name>A0A7X0TUU8_9GAMM</name>
<proteinExistence type="predicted"/>
<comment type="caution">
    <text evidence="1">The sequence shown here is derived from an EMBL/GenBank/DDBJ whole genome shotgun (WGS) entry which is preliminary data.</text>
</comment>
<evidence type="ECO:0000313" key="2">
    <source>
        <dbReference type="Proteomes" id="UP000537141"/>
    </source>
</evidence>
<sequence length="862" mass="99995">MLDTVLDLSQLEEQLGSCLTDENCKRIKLHISFLKRLWLRHSVLRNHCQSLIQDVNSLFRYDYWLKLEIQAQHIEPEDDVLFRRCLFHFATALTKVNSRPSTVFVFDTNIDLLHWYRKSFRLGKELNDAISAWDKRSTLARTTTRSDAQKAQKCLQLLCEAAPSVAEQLCEHGLLWFNSTMHFRQIFNEYPIKDKHCVLQSALFSVLEAYQPDHFHVISIIINDKSIDVTDLNDIEPLLVEQLQALANSDKFKGELEHDVMSMTRRFIAVVSSIRMVAEKNKCALVDEGLDGFKKDEFALLKEAKTLLRRDQFTELLLLLELHFGYEIHRHDYVDHLLPFYFEKEKKYRLIDYSDVASKCPEIMAEIEQIHKSETELLPEKNYDMETLHTRFSKLKRLILKYIVPTFKDELASHGISCLSMKKNRIQKAVFQQLQSDVKTKVISVRSGTSYTEAIRWLMSITGQQVVEAFKISLKRHQRHARRTKMEDLYTDDELRELIFYIEKGIKETDNVKQLLALYFARIQVKSCWNTSPMTDIELSDIADVALPTAKKSITLLIQKPRKGYDIDTYSLDGRTVNSVMRDIVYVKDTLTHEYRNLGDQHTQNYLFIFKEKTNVSRVLAGNIIAHIKSILNRLGCTVNYDSMRIRKNGANHLYREVAKQMRAYESAKLHTFDTFIKHYQRVSEEKTQQTLHTAVDVMQRYFTGREIDPEIKVLMVDDGSTQKTPTGECASQGNDAEASQYGKEHRHLSGGKENGWCSDFLACVWCKHFRTVADPEHVWQLLSYRDYVLADMSASISDIENNEFQQEAITALHQRVDDILEQVAIKNPKAVTKGNELMAEKGMHPFWAFAVTSVKNVGDIL</sequence>